<protein>
    <submittedName>
        <fullName evidence="2">Uncharacterized protein</fullName>
    </submittedName>
</protein>
<accession>A0A0G1ACU2</accession>
<reference evidence="2 3" key="1">
    <citation type="journal article" date="2015" name="Nature">
        <title>rRNA introns, odd ribosomes, and small enigmatic genomes across a large radiation of phyla.</title>
        <authorList>
            <person name="Brown C.T."/>
            <person name="Hug L.A."/>
            <person name="Thomas B.C."/>
            <person name="Sharon I."/>
            <person name="Castelle C.J."/>
            <person name="Singh A."/>
            <person name="Wilkins M.J."/>
            <person name="Williams K.H."/>
            <person name="Banfield J.F."/>
        </authorList>
    </citation>
    <scope>NUCLEOTIDE SEQUENCE [LARGE SCALE GENOMIC DNA]</scope>
</reference>
<dbReference type="STRING" id="1619142.UV26_C0035G0004"/>
<dbReference type="Proteomes" id="UP000034678">
    <property type="component" value="Unassembled WGS sequence"/>
</dbReference>
<evidence type="ECO:0000256" key="1">
    <source>
        <dbReference type="SAM" id="MobiDB-lite"/>
    </source>
</evidence>
<comment type="caution">
    <text evidence="2">The sequence shown here is derived from an EMBL/GenBank/DDBJ whole genome shotgun (WGS) entry which is preliminary data.</text>
</comment>
<evidence type="ECO:0000313" key="2">
    <source>
        <dbReference type="EMBL" id="KKS58905.1"/>
    </source>
</evidence>
<dbReference type="EMBL" id="LCDU01000035">
    <property type="protein sequence ID" value="KKS58905.1"/>
    <property type="molecule type" value="Genomic_DNA"/>
</dbReference>
<feature type="compositionally biased region" description="Basic and acidic residues" evidence="1">
    <location>
        <begin position="293"/>
        <end position="307"/>
    </location>
</feature>
<sequence>MSFDAGNLPKWFLDRYVDDFKSNLKANYNPGDIPVEQLDDYDQDVMPGVSSISLTLDPTEWQDPGKVLEKTAKSWIKAGTGLRFQKKGWGLEAWPIDLTDYDTRVKSGMWRVAMGLQEDVSPLGREGGVSITSATKAMAGSPDSSGTLFNFPEADYVDGVVKIYETMAKNVVDVQKVMQSGQKRDGKFDSFVSSLSKGIGTELNGKYSVPDLDDSGVQKVDSKGNPLTKSKSRLELFSQLYSDPKQAENFQNAVKILAEKNKLANDNSGLRAPSKQEFPETRTKKPVGTPKKVLQELKRDLTQKWRL</sequence>
<evidence type="ECO:0000313" key="3">
    <source>
        <dbReference type="Proteomes" id="UP000034678"/>
    </source>
</evidence>
<feature type="region of interest" description="Disordered" evidence="1">
    <location>
        <begin position="264"/>
        <end position="307"/>
    </location>
</feature>
<gene>
    <name evidence="2" type="ORF">UV26_C0035G0004</name>
</gene>
<organism evidence="2 3">
    <name type="scientific">candidate division WWE3 bacterium GW2011_GWF2_42_42</name>
    <dbReference type="NCBI Taxonomy" id="1619142"/>
    <lineage>
        <taxon>Bacteria</taxon>
        <taxon>Katanobacteria</taxon>
    </lineage>
</organism>
<name>A0A0G1ACU2_UNCKA</name>
<dbReference type="AlphaFoldDB" id="A0A0G1ACU2"/>
<proteinExistence type="predicted"/>